<evidence type="ECO:0000256" key="1">
    <source>
        <dbReference type="SAM" id="MobiDB-lite"/>
    </source>
</evidence>
<feature type="transmembrane region" description="Helical" evidence="2">
    <location>
        <begin position="330"/>
        <end position="352"/>
    </location>
</feature>
<keyword evidence="2" id="KW-0472">Membrane</keyword>
<proteinExistence type="predicted"/>
<feature type="region of interest" description="Disordered" evidence="1">
    <location>
        <begin position="432"/>
        <end position="488"/>
    </location>
</feature>
<protein>
    <submittedName>
        <fullName evidence="4">Uncharacterized protein</fullName>
    </submittedName>
</protein>
<keyword evidence="3" id="KW-0732">Signal</keyword>
<dbReference type="Proteomes" id="UP000005204">
    <property type="component" value="Unassembled WGS sequence"/>
</dbReference>
<evidence type="ECO:0000313" key="5">
    <source>
        <dbReference type="Proteomes" id="UP000005204"/>
    </source>
</evidence>
<feature type="signal peptide" evidence="3">
    <location>
        <begin position="1"/>
        <end position="16"/>
    </location>
</feature>
<reference evidence="4" key="2">
    <citation type="submission" date="2022-06" db="UniProtKB">
        <authorList>
            <consortium name="EnsemblMetazoa"/>
        </authorList>
    </citation>
    <scope>IDENTIFICATION</scope>
    <source>
        <strain evidence="4">p50T (Dazao)</strain>
    </source>
</reference>
<dbReference type="OrthoDB" id="6614503at2759"/>
<dbReference type="EnsemblMetazoa" id="XM_004922987.4">
    <property type="protein sequence ID" value="XP_004923044.1"/>
    <property type="gene ID" value="LOC101736698"/>
</dbReference>
<evidence type="ECO:0000256" key="2">
    <source>
        <dbReference type="SAM" id="Phobius"/>
    </source>
</evidence>
<evidence type="ECO:0000256" key="3">
    <source>
        <dbReference type="SAM" id="SignalP"/>
    </source>
</evidence>
<keyword evidence="5" id="KW-1185">Reference proteome</keyword>
<feature type="region of interest" description="Disordered" evidence="1">
    <location>
        <begin position="508"/>
        <end position="574"/>
    </location>
</feature>
<dbReference type="RefSeq" id="XP_004923044.1">
    <property type="nucleotide sequence ID" value="XM_004922987.5"/>
</dbReference>
<feature type="chain" id="PRO_5035908119" evidence="3">
    <location>
        <begin position="17"/>
        <end position="574"/>
    </location>
</feature>
<feature type="compositionally biased region" description="Low complexity" evidence="1">
    <location>
        <begin position="511"/>
        <end position="531"/>
    </location>
</feature>
<name>A0A8R1WFI5_BOMMO</name>
<organism evidence="4 5">
    <name type="scientific">Bombyx mori</name>
    <name type="common">Silk moth</name>
    <dbReference type="NCBI Taxonomy" id="7091"/>
    <lineage>
        <taxon>Eukaryota</taxon>
        <taxon>Metazoa</taxon>
        <taxon>Ecdysozoa</taxon>
        <taxon>Arthropoda</taxon>
        <taxon>Hexapoda</taxon>
        <taxon>Insecta</taxon>
        <taxon>Pterygota</taxon>
        <taxon>Neoptera</taxon>
        <taxon>Endopterygota</taxon>
        <taxon>Lepidoptera</taxon>
        <taxon>Glossata</taxon>
        <taxon>Ditrysia</taxon>
        <taxon>Bombycoidea</taxon>
        <taxon>Bombycidae</taxon>
        <taxon>Bombycinae</taxon>
        <taxon>Bombyx</taxon>
    </lineage>
</organism>
<dbReference type="GeneID" id="101736698"/>
<sequence length="574" mass="64875">MIIFMVLLIFIKVIDGNVGSILFYNRGTRDECWSKDDLAKLETRKTFEDLMPPVLQPVEINSKYINDNLRYFRKAIKYVDNEVEPYRARILKQSLLDTIGAHLRSEILPSIRFAYYAGYIPYRKARQMEEFFKEIKSYLNTGGLGWKEPERNIPWTNFTVSKLIVGPGKFSDSCSSLVTKRDTNSCIHLPNPKFDNSISPTTIALPFKSGGLLNLASPNSENALLKYYATASRCILKKSPRKCRHSDFVAFNNEMWHWMKRNVAPHLVDETLYAAYGGVLRIAAAVQSYGKGLSRRNLFNTREHSLIKWHPWKALTQSYKRANSNWTPSFYIGIVLMIAFGICVLQICYTYILGHKSACRCRSSPVGHSSKDLAYTNIESSIPAILPDVSPVFYNEQKRMKRSNSGTKTGNGSVNVQKVYDLNENTERLMNVEVSDTESEVSSSSQDEDATNRSKKKVITPISPPKLDTTVSEVRIGKTRSDPKDYNFKYSTSTLSRSDTYFQGCDDGVESCSDSESSDSSDSGTSILSQSRSRRMSWSRDPVSLRGTSTDSYHGSSSLTLNANSYIRPSPQKQ</sequence>
<reference evidence="5" key="1">
    <citation type="journal article" date="2008" name="Insect Biochem. Mol. Biol.">
        <title>The genome of a lepidopteran model insect, the silkworm Bombyx mori.</title>
        <authorList>
            <consortium name="International Silkworm Genome Consortium"/>
        </authorList>
    </citation>
    <scope>NUCLEOTIDE SEQUENCE [LARGE SCALE GENOMIC DNA]</scope>
    <source>
        <strain evidence="5">p50T</strain>
    </source>
</reference>
<accession>A0A8R1WFI5</accession>
<feature type="compositionally biased region" description="Basic and acidic residues" evidence="1">
    <location>
        <begin position="475"/>
        <end position="487"/>
    </location>
</feature>
<dbReference type="KEGG" id="bmor:101736698"/>
<keyword evidence="2" id="KW-0812">Transmembrane</keyword>
<keyword evidence="2" id="KW-1133">Transmembrane helix</keyword>
<evidence type="ECO:0000313" key="4">
    <source>
        <dbReference type="EnsemblMetazoa" id="XP_004923044.1"/>
    </source>
</evidence>
<dbReference type="AlphaFoldDB" id="A0A8R1WFI5"/>
<feature type="compositionally biased region" description="Polar residues" evidence="1">
    <location>
        <begin position="546"/>
        <end position="574"/>
    </location>
</feature>